<dbReference type="Proteomes" id="UP000075809">
    <property type="component" value="Unassembled WGS sequence"/>
</dbReference>
<dbReference type="EMBL" id="KQ982829">
    <property type="protein sequence ID" value="KYQ50123.1"/>
    <property type="molecule type" value="Genomic_DNA"/>
</dbReference>
<organism evidence="1 2">
    <name type="scientific">Mycetomoellerius zeteki</name>
    <dbReference type="NCBI Taxonomy" id="64791"/>
    <lineage>
        <taxon>Eukaryota</taxon>
        <taxon>Metazoa</taxon>
        <taxon>Ecdysozoa</taxon>
        <taxon>Arthropoda</taxon>
        <taxon>Hexapoda</taxon>
        <taxon>Insecta</taxon>
        <taxon>Pterygota</taxon>
        <taxon>Neoptera</taxon>
        <taxon>Endopterygota</taxon>
        <taxon>Hymenoptera</taxon>
        <taxon>Apocrita</taxon>
        <taxon>Aculeata</taxon>
        <taxon>Formicoidea</taxon>
        <taxon>Formicidae</taxon>
        <taxon>Myrmicinae</taxon>
        <taxon>Mycetomoellerius</taxon>
    </lineage>
</organism>
<protein>
    <recommendedName>
        <fullName evidence="3">MADF domain-containing protein</fullName>
    </recommendedName>
</protein>
<sequence length="92" mass="10671">ICSFRDMEESIDTFSGDEGRNVMIWIKEFEDLAELCEWNAVQKTIYAKRLLQGSARLFVKADDCRKSWRTIKAALKSEFAPKVDSRAVHKEL</sequence>
<evidence type="ECO:0000313" key="1">
    <source>
        <dbReference type="EMBL" id="KYQ50123.1"/>
    </source>
</evidence>
<evidence type="ECO:0008006" key="3">
    <source>
        <dbReference type="Google" id="ProtNLM"/>
    </source>
</evidence>
<dbReference type="STRING" id="64791.A0A151WQP2"/>
<dbReference type="AlphaFoldDB" id="A0A151WQP2"/>
<gene>
    <name evidence="1" type="ORF">ALC60_10816</name>
</gene>
<keyword evidence="2" id="KW-1185">Reference proteome</keyword>
<name>A0A151WQP2_9HYME</name>
<reference evidence="1 2" key="1">
    <citation type="submission" date="2015-09" db="EMBL/GenBank/DDBJ databases">
        <title>Trachymyrmex zeteki WGS genome.</title>
        <authorList>
            <person name="Nygaard S."/>
            <person name="Hu H."/>
            <person name="Boomsma J."/>
            <person name="Zhang G."/>
        </authorList>
    </citation>
    <scope>NUCLEOTIDE SEQUENCE [LARGE SCALE GENOMIC DNA]</scope>
    <source>
        <strain evidence="1">Tzet28-1</strain>
        <tissue evidence="1">Whole body</tissue>
    </source>
</reference>
<proteinExistence type="predicted"/>
<accession>A0A151WQP2</accession>
<feature type="non-terminal residue" evidence="1">
    <location>
        <position position="1"/>
    </location>
</feature>
<evidence type="ECO:0000313" key="2">
    <source>
        <dbReference type="Proteomes" id="UP000075809"/>
    </source>
</evidence>